<dbReference type="EMBL" id="FUWX01000006">
    <property type="protein sequence ID" value="SJZ53837.1"/>
    <property type="molecule type" value="Genomic_DNA"/>
</dbReference>
<gene>
    <name evidence="2" type="ORF">SAMN02745174_00841</name>
</gene>
<keyword evidence="3" id="KW-1185">Reference proteome</keyword>
<feature type="transmembrane region" description="Helical" evidence="1">
    <location>
        <begin position="52"/>
        <end position="70"/>
    </location>
</feature>
<evidence type="ECO:0000256" key="1">
    <source>
        <dbReference type="SAM" id="Phobius"/>
    </source>
</evidence>
<feature type="transmembrane region" description="Helical" evidence="1">
    <location>
        <begin position="23"/>
        <end position="40"/>
    </location>
</feature>
<dbReference type="AlphaFoldDB" id="A0A1T4LGY2"/>
<dbReference type="Proteomes" id="UP000191153">
    <property type="component" value="Unassembled WGS sequence"/>
</dbReference>
<keyword evidence="1" id="KW-0812">Transmembrane</keyword>
<name>A0A1T4LGY2_9FUSO</name>
<proteinExistence type="predicted"/>
<keyword evidence="1" id="KW-1133">Transmembrane helix</keyword>
<protein>
    <submittedName>
        <fullName evidence="2">Uncharacterized protein</fullName>
    </submittedName>
</protein>
<reference evidence="2 3" key="1">
    <citation type="submission" date="2017-02" db="EMBL/GenBank/DDBJ databases">
        <authorList>
            <person name="Peterson S.W."/>
        </authorList>
    </citation>
    <scope>NUCLEOTIDE SEQUENCE [LARGE SCALE GENOMIC DNA]</scope>
    <source>
        <strain evidence="2 3">ATCC 700028</strain>
    </source>
</reference>
<organism evidence="2 3">
    <name type="scientific">Cetobacterium ceti</name>
    <dbReference type="NCBI Taxonomy" id="180163"/>
    <lineage>
        <taxon>Bacteria</taxon>
        <taxon>Fusobacteriati</taxon>
        <taxon>Fusobacteriota</taxon>
        <taxon>Fusobacteriia</taxon>
        <taxon>Fusobacteriales</taxon>
        <taxon>Fusobacteriaceae</taxon>
        <taxon>Cetobacterium</taxon>
    </lineage>
</organism>
<accession>A0A1T4LGY2</accession>
<evidence type="ECO:0000313" key="3">
    <source>
        <dbReference type="Proteomes" id="UP000191153"/>
    </source>
</evidence>
<keyword evidence="1" id="KW-0472">Membrane</keyword>
<evidence type="ECO:0000313" key="2">
    <source>
        <dbReference type="EMBL" id="SJZ53837.1"/>
    </source>
</evidence>
<dbReference type="STRING" id="180163.SAMN02745174_00841"/>
<sequence>MDYINSLMGGIFAILTCKFNIDGYLIIRMGIPLVFIFLLLKIKNPFRISSHILLGYVISFIIVDKALTFIENIF</sequence>